<keyword evidence="2" id="KW-0732">Signal</keyword>
<dbReference type="Proteomes" id="UP001240697">
    <property type="component" value="Chromosome"/>
</dbReference>
<name>A0ABY8SL19_9BURK</name>
<dbReference type="RefSeq" id="WP_283484764.1">
    <property type="nucleotide sequence ID" value="NZ_CP125947.1"/>
</dbReference>
<keyword evidence="1" id="KW-0472">Membrane</keyword>
<protein>
    <submittedName>
        <fullName evidence="3">DUF3325 domain-containing protein</fullName>
    </submittedName>
</protein>
<feature type="transmembrane region" description="Helical" evidence="1">
    <location>
        <begin position="96"/>
        <end position="114"/>
    </location>
</feature>
<keyword evidence="1" id="KW-1133">Transmembrane helix</keyword>
<accession>A0ABY8SL19</accession>
<organism evidence="3 4">
    <name type="scientific">Comamonas resistens</name>
    <dbReference type="NCBI Taxonomy" id="3046670"/>
    <lineage>
        <taxon>Bacteria</taxon>
        <taxon>Pseudomonadati</taxon>
        <taxon>Pseudomonadota</taxon>
        <taxon>Betaproteobacteria</taxon>
        <taxon>Burkholderiales</taxon>
        <taxon>Comamonadaceae</taxon>
        <taxon>Comamonas</taxon>
    </lineage>
</organism>
<feature type="signal peptide" evidence="2">
    <location>
        <begin position="1"/>
        <end position="24"/>
    </location>
</feature>
<reference evidence="3 4" key="1">
    <citation type="submission" date="2023-05" db="EMBL/GenBank/DDBJ databases">
        <authorList>
            <person name="Yin Y."/>
            <person name="Lu Z."/>
        </authorList>
    </citation>
    <scope>NUCLEOTIDE SEQUENCE [LARGE SCALE GENOMIC DNA]</scope>
    <source>
        <strain evidence="3 4">ZM22</strain>
    </source>
</reference>
<dbReference type="EMBL" id="CP125947">
    <property type="protein sequence ID" value="WHS63608.1"/>
    <property type="molecule type" value="Genomic_DNA"/>
</dbReference>
<evidence type="ECO:0000313" key="3">
    <source>
        <dbReference type="EMBL" id="WHS63608.1"/>
    </source>
</evidence>
<sequence length="115" mass="11839">MTTLMASLLAWALAFAGMATLALAMERHHGALDCRLDLTPWRCRMLRAGGVLLLATAAGPCVQAWGGQVGMVAWLGHLSAGALLTVAGLAVMPRVVAVAAPAATLAALCAWFWAA</sequence>
<dbReference type="Pfam" id="PF11804">
    <property type="entry name" value="DUF3325"/>
    <property type="match status" value="1"/>
</dbReference>
<evidence type="ECO:0000256" key="2">
    <source>
        <dbReference type="SAM" id="SignalP"/>
    </source>
</evidence>
<evidence type="ECO:0000313" key="4">
    <source>
        <dbReference type="Proteomes" id="UP001240697"/>
    </source>
</evidence>
<keyword evidence="1" id="KW-0812">Transmembrane</keyword>
<evidence type="ECO:0000256" key="1">
    <source>
        <dbReference type="SAM" id="Phobius"/>
    </source>
</evidence>
<feature type="transmembrane region" description="Helical" evidence="1">
    <location>
        <begin position="72"/>
        <end position="90"/>
    </location>
</feature>
<keyword evidence="4" id="KW-1185">Reference proteome</keyword>
<gene>
    <name evidence="3" type="ORF">QMY55_13755</name>
</gene>
<dbReference type="InterPro" id="IPR021762">
    <property type="entry name" value="DUF3325"/>
</dbReference>
<feature type="chain" id="PRO_5046016112" evidence="2">
    <location>
        <begin position="25"/>
        <end position="115"/>
    </location>
</feature>
<proteinExistence type="predicted"/>
<feature type="transmembrane region" description="Helical" evidence="1">
    <location>
        <begin position="48"/>
        <end position="65"/>
    </location>
</feature>